<evidence type="ECO:0000313" key="2">
    <source>
        <dbReference type="EMBL" id="SEA94423.1"/>
    </source>
</evidence>
<keyword evidence="1" id="KW-0812">Transmembrane</keyword>
<dbReference type="Proteomes" id="UP000199002">
    <property type="component" value="Unassembled WGS sequence"/>
</dbReference>
<accession>A0A1H4FAR8</accession>
<proteinExistence type="predicted"/>
<keyword evidence="1" id="KW-1133">Transmembrane helix</keyword>
<organism evidence="2 3">
    <name type="scientific">Acidovorax soli</name>
    <dbReference type="NCBI Taxonomy" id="592050"/>
    <lineage>
        <taxon>Bacteria</taxon>
        <taxon>Pseudomonadati</taxon>
        <taxon>Pseudomonadota</taxon>
        <taxon>Betaproteobacteria</taxon>
        <taxon>Burkholderiales</taxon>
        <taxon>Comamonadaceae</taxon>
        <taxon>Acidovorax</taxon>
    </lineage>
</organism>
<evidence type="ECO:0000256" key="1">
    <source>
        <dbReference type="SAM" id="Phobius"/>
    </source>
</evidence>
<reference evidence="3" key="1">
    <citation type="submission" date="2016-10" db="EMBL/GenBank/DDBJ databases">
        <authorList>
            <person name="Varghese N."/>
            <person name="Submissions S."/>
        </authorList>
    </citation>
    <scope>NUCLEOTIDE SEQUENCE [LARGE SCALE GENOMIC DNA]</scope>
    <source>
        <strain evidence="3">DSM 25157</strain>
    </source>
</reference>
<evidence type="ECO:0000313" key="3">
    <source>
        <dbReference type="Proteomes" id="UP000199002"/>
    </source>
</evidence>
<feature type="transmembrane region" description="Helical" evidence="1">
    <location>
        <begin position="133"/>
        <end position="154"/>
    </location>
</feature>
<dbReference type="STRING" id="592050.SAMN05421875_1533"/>
<dbReference type="RefSeq" id="WP_092701474.1">
    <property type="nucleotide sequence ID" value="NZ_FNQJ01000053.1"/>
</dbReference>
<dbReference type="GeneID" id="34231407"/>
<dbReference type="InterPro" id="IPR046730">
    <property type="entry name" value="DUF6622"/>
</dbReference>
<gene>
    <name evidence="2" type="ORF">SAMN05421875_1533</name>
</gene>
<keyword evidence="3" id="KW-1185">Reference proteome</keyword>
<keyword evidence="1" id="KW-0472">Membrane</keyword>
<protein>
    <recommendedName>
        <fullName evidence="4">DUF1453 domain-containing protein</fullName>
    </recommendedName>
</protein>
<dbReference type="Pfam" id="PF20327">
    <property type="entry name" value="DUF6622"/>
    <property type="match status" value="1"/>
</dbReference>
<feature type="transmembrane region" description="Helical" evidence="1">
    <location>
        <begin position="64"/>
        <end position="83"/>
    </location>
</feature>
<sequence length="173" mass="18709">MLTQILAGTPLWVFALFALLLWLGGRQLVAHDVALRRATILPFAMTALSIYGLLSVFSHQPVAVLGWAVAALMTGIAVLQRALPDSTRYDPAGRRVHLAGTAVPLALMMGIFFTKYVVSVQMAMHPSLADDRVFALCVGALYGAFSGMFAARGLRLWKLALRRGAALDNRQSV</sequence>
<name>A0A1H4FAR8_9BURK</name>
<feature type="transmembrane region" description="Helical" evidence="1">
    <location>
        <begin position="6"/>
        <end position="25"/>
    </location>
</feature>
<dbReference type="EMBL" id="FNQJ01000053">
    <property type="protein sequence ID" value="SEA94423.1"/>
    <property type="molecule type" value="Genomic_DNA"/>
</dbReference>
<feature type="transmembrane region" description="Helical" evidence="1">
    <location>
        <begin position="95"/>
        <end position="113"/>
    </location>
</feature>
<dbReference type="AlphaFoldDB" id="A0A1H4FAR8"/>
<evidence type="ECO:0008006" key="4">
    <source>
        <dbReference type="Google" id="ProtNLM"/>
    </source>
</evidence>
<feature type="transmembrane region" description="Helical" evidence="1">
    <location>
        <begin position="37"/>
        <end position="58"/>
    </location>
</feature>